<dbReference type="InterPro" id="IPR039261">
    <property type="entry name" value="FNR_nucleotide-bd"/>
</dbReference>
<evidence type="ECO:0000256" key="8">
    <source>
        <dbReference type="ARBA" id="ARBA00023027"/>
    </source>
</evidence>
<evidence type="ECO:0000256" key="10">
    <source>
        <dbReference type="ARBA" id="ARBA00049433"/>
    </source>
</evidence>
<dbReference type="RefSeq" id="WP_130493928.1">
    <property type="nucleotide sequence ID" value="NZ_SGXD01000004.1"/>
</dbReference>
<dbReference type="Pfam" id="PF00042">
    <property type="entry name" value="Globin"/>
    <property type="match status" value="1"/>
</dbReference>
<dbReference type="Gene3D" id="3.40.50.80">
    <property type="entry name" value="Nucleotide-binding domain of ferredoxin-NADP reductase (FNR) module"/>
    <property type="match status" value="1"/>
</dbReference>
<comment type="similarity">
    <text evidence="11">Belongs to the globin family.</text>
</comment>
<keyword evidence="11" id="KW-0349">Heme</keyword>
<sequence>MDIVRMRKSFEAVAAHGDEVPLWFYSHLFLSHPETRAMFPVSMAQQRDRLFGALGHIVTKVDDSEALVPYLQQLGRDHRKFGTQTAHYPAVGASLLATLAHFAGPDWTPEVEADWTAAYGLVAGVMSGAADAAADAPASWDADVVAHELRTPEIAVVRLRPREPYPFSPGQALTLETERRPRLWRTYSIANAPREDGTLDLHVQAMDGGPVSLALVRHLEAGDVVRLGPPLGTMTLDPDSERDLLLVGSGTGFAPLKAMIEQIAGSAVPRRVDLFLGVGSGREFYDLDDLQRLQQEHGWLSVVLAATRPDPLEDRTGVEEGHVTDVVVRRGPWPGRDGYVCGSSEMVGSTVARLVDAHVPRHRIRSEVFLPSRPAPTTTPTTTGDPA</sequence>
<dbReference type="GO" id="GO:0019825">
    <property type="term" value="F:oxygen binding"/>
    <property type="evidence" value="ECO:0007669"/>
    <property type="project" value="InterPro"/>
</dbReference>
<evidence type="ECO:0000259" key="12">
    <source>
        <dbReference type="PROSITE" id="PS01033"/>
    </source>
</evidence>
<dbReference type="Pfam" id="PF00175">
    <property type="entry name" value="NAD_binding_1"/>
    <property type="match status" value="1"/>
</dbReference>
<dbReference type="PANTHER" id="PTHR47354:SF5">
    <property type="entry name" value="PROTEIN RFBI"/>
    <property type="match status" value="1"/>
</dbReference>
<dbReference type="PANTHER" id="PTHR47354">
    <property type="entry name" value="NADH OXIDOREDUCTASE HCR"/>
    <property type="match status" value="1"/>
</dbReference>
<keyword evidence="5" id="KW-0001">2Fe-2S</keyword>
<accession>A0A4Q7NG42</accession>
<keyword evidence="11" id="KW-0479">Metal-binding</keyword>
<keyword evidence="15" id="KW-1185">Reference proteome</keyword>
<evidence type="ECO:0000256" key="9">
    <source>
        <dbReference type="ARBA" id="ARBA00048649"/>
    </source>
</evidence>
<keyword evidence="11" id="KW-0561">Oxygen transport</keyword>
<comment type="catalytic activity">
    <reaction evidence="10">
        <text>2 nitric oxide + NADPH + 2 O2 = 2 nitrate + NADP(+) + H(+)</text>
        <dbReference type="Rhea" id="RHEA:19465"/>
        <dbReference type="ChEBI" id="CHEBI:15378"/>
        <dbReference type="ChEBI" id="CHEBI:15379"/>
        <dbReference type="ChEBI" id="CHEBI:16480"/>
        <dbReference type="ChEBI" id="CHEBI:17632"/>
        <dbReference type="ChEBI" id="CHEBI:57783"/>
        <dbReference type="ChEBI" id="CHEBI:58349"/>
        <dbReference type="EC" id="1.14.12.17"/>
    </reaction>
</comment>
<comment type="similarity">
    <text evidence="3">In the C-terminal section; belongs to the flavoprotein pyridine nucleotide cytochrome reductase family.</text>
</comment>
<evidence type="ECO:0000256" key="7">
    <source>
        <dbReference type="ARBA" id="ARBA00023014"/>
    </source>
</evidence>
<gene>
    <name evidence="14" type="ORF">EV189_3180</name>
</gene>
<evidence type="ECO:0000256" key="6">
    <source>
        <dbReference type="ARBA" id="ARBA00022857"/>
    </source>
</evidence>
<dbReference type="InterPro" id="IPR001433">
    <property type="entry name" value="OxRdtase_FAD/NAD-bd"/>
</dbReference>
<reference evidence="14 15" key="1">
    <citation type="submission" date="2019-02" db="EMBL/GenBank/DDBJ databases">
        <title>Genomic Encyclopedia of Type Strains, Phase IV (KMG-IV): sequencing the most valuable type-strain genomes for metagenomic binning, comparative biology and taxonomic classification.</title>
        <authorList>
            <person name="Goeker M."/>
        </authorList>
    </citation>
    <scope>NUCLEOTIDE SEQUENCE [LARGE SCALE GENOMIC DNA]</scope>
    <source>
        <strain evidence="14 15">DSM 45622</strain>
    </source>
</reference>
<keyword evidence="7" id="KW-0411">Iron-sulfur</keyword>
<dbReference type="InterPro" id="IPR017927">
    <property type="entry name" value="FAD-bd_FR_type"/>
</dbReference>
<dbReference type="CDD" id="cd06187">
    <property type="entry name" value="O2ase_reductase_like"/>
    <property type="match status" value="1"/>
</dbReference>
<dbReference type="SUPFAM" id="SSF52343">
    <property type="entry name" value="Ferredoxin reductase-like, C-terminal NADP-linked domain"/>
    <property type="match status" value="1"/>
</dbReference>
<dbReference type="GO" id="GO:0008941">
    <property type="term" value="F:nitric oxide dioxygenase NAD(P)H activity"/>
    <property type="evidence" value="ECO:0007669"/>
    <property type="project" value="UniProtKB-EC"/>
</dbReference>
<keyword evidence="6" id="KW-0521">NADP</keyword>
<dbReference type="GO" id="GO:0020037">
    <property type="term" value="F:heme binding"/>
    <property type="evidence" value="ECO:0007669"/>
    <property type="project" value="InterPro"/>
</dbReference>
<comment type="catalytic activity">
    <reaction evidence="9">
        <text>2 nitric oxide + NADH + 2 O2 = 2 nitrate + NAD(+) + H(+)</text>
        <dbReference type="Rhea" id="RHEA:19469"/>
        <dbReference type="ChEBI" id="CHEBI:15378"/>
        <dbReference type="ChEBI" id="CHEBI:15379"/>
        <dbReference type="ChEBI" id="CHEBI:16480"/>
        <dbReference type="ChEBI" id="CHEBI:17632"/>
        <dbReference type="ChEBI" id="CHEBI:57540"/>
        <dbReference type="ChEBI" id="CHEBI:57945"/>
        <dbReference type="EC" id="1.14.12.17"/>
    </reaction>
</comment>
<evidence type="ECO:0000313" key="14">
    <source>
        <dbReference type="EMBL" id="RZS82785.1"/>
    </source>
</evidence>
<evidence type="ECO:0000256" key="3">
    <source>
        <dbReference type="ARBA" id="ARBA00006401"/>
    </source>
</evidence>
<dbReference type="Proteomes" id="UP000293638">
    <property type="component" value="Unassembled WGS sequence"/>
</dbReference>
<feature type="domain" description="Globin" evidence="12">
    <location>
        <begin position="1"/>
        <end position="131"/>
    </location>
</feature>
<comment type="cofactor">
    <cofactor evidence="2">
        <name>FAD</name>
        <dbReference type="ChEBI" id="CHEBI:57692"/>
    </cofactor>
</comment>
<dbReference type="InterPro" id="IPR017938">
    <property type="entry name" value="Riboflavin_synthase-like_b-brl"/>
</dbReference>
<keyword evidence="11" id="KW-0813">Transport</keyword>
<comment type="cofactor">
    <cofactor evidence="1">
        <name>heme b</name>
        <dbReference type="ChEBI" id="CHEBI:60344"/>
    </cofactor>
</comment>
<dbReference type="SUPFAM" id="SSF63380">
    <property type="entry name" value="Riboflavin synthase domain-like"/>
    <property type="match status" value="1"/>
</dbReference>
<dbReference type="Gene3D" id="1.10.490.10">
    <property type="entry name" value="Globins"/>
    <property type="match status" value="1"/>
</dbReference>
<dbReference type="AlphaFoldDB" id="A0A4Q7NG42"/>
<dbReference type="GO" id="GO:0051537">
    <property type="term" value="F:2 iron, 2 sulfur cluster binding"/>
    <property type="evidence" value="ECO:0007669"/>
    <property type="project" value="UniProtKB-KW"/>
</dbReference>
<dbReference type="Gene3D" id="2.40.30.10">
    <property type="entry name" value="Translation factors"/>
    <property type="match status" value="1"/>
</dbReference>
<evidence type="ECO:0000256" key="4">
    <source>
        <dbReference type="ARBA" id="ARBA00012229"/>
    </source>
</evidence>
<dbReference type="OrthoDB" id="3213438at2"/>
<feature type="domain" description="FAD-binding FR-type" evidence="13">
    <location>
        <begin position="137"/>
        <end position="237"/>
    </location>
</feature>
<dbReference type="InterPro" id="IPR008333">
    <property type="entry name" value="Cbr1-like_FAD-bd_dom"/>
</dbReference>
<dbReference type="GO" id="GO:0005344">
    <property type="term" value="F:oxygen carrier activity"/>
    <property type="evidence" value="ECO:0007669"/>
    <property type="project" value="UniProtKB-KW"/>
</dbReference>
<evidence type="ECO:0000313" key="15">
    <source>
        <dbReference type="Proteomes" id="UP000293638"/>
    </source>
</evidence>
<dbReference type="InterPro" id="IPR009050">
    <property type="entry name" value="Globin-like_sf"/>
</dbReference>
<organism evidence="14 15">
    <name type="scientific">Motilibacter rhizosphaerae</name>
    <dbReference type="NCBI Taxonomy" id="598652"/>
    <lineage>
        <taxon>Bacteria</taxon>
        <taxon>Bacillati</taxon>
        <taxon>Actinomycetota</taxon>
        <taxon>Actinomycetes</taxon>
        <taxon>Motilibacterales</taxon>
        <taxon>Motilibacteraceae</taxon>
        <taxon>Motilibacter</taxon>
    </lineage>
</organism>
<dbReference type="EMBL" id="SGXD01000004">
    <property type="protein sequence ID" value="RZS82785.1"/>
    <property type="molecule type" value="Genomic_DNA"/>
</dbReference>
<dbReference type="EC" id="1.14.12.17" evidence="4"/>
<name>A0A4Q7NG42_9ACTN</name>
<dbReference type="InterPro" id="IPR050415">
    <property type="entry name" value="MRET"/>
</dbReference>
<evidence type="ECO:0000256" key="1">
    <source>
        <dbReference type="ARBA" id="ARBA00001970"/>
    </source>
</evidence>
<keyword evidence="11" id="KW-0408">Iron</keyword>
<evidence type="ECO:0000259" key="13">
    <source>
        <dbReference type="PROSITE" id="PS51384"/>
    </source>
</evidence>
<dbReference type="PROSITE" id="PS51384">
    <property type="entry name" value="FAD_FR"/>
    <property type="match status" value="1"/>
</dbReference>
<evidence type="ECO:0000256" key="11">
    <source>
        <dbReference type="RuleBase" id="RU000356"/>
    </source>
</evidence>
<keyword evidence="8" id="KW-0520">NAD</keyword>
<proteinExistence type="inferred from homology"/>
<dbReference type="InterPro" id="IPR012292">
    <property type="entry name" value="Globin/Proto"/>
</dbReference>
<dbReference type="PROSITE" id="PS01033">
    <property type="entry name" value="GLOBIN"/>
    <property type="match status" value="1"/>
</dbReference>
<dbReference type="InterPro" id="IPR000971">
    <property type="entry name" value="Globin"/>
</dbReference>
<dbReference type="CDD" id="cd19753">
    <property type="entry name" value="Mb-like_oxidoreductase"/>
    <property type="match status" value="1"/>
</dbReference>
<evidence type="ECO:0000256" key="2">
    <source>
        <dbReference type="ARBA" id="ARBA00001974"/>
    </source>
</evidence>
<dbReference type="PRINTS" id="PR00410">
    <property type="entry name" value="PHEHYDRXLASE"/>
</dbReference>
<dbReference type="Pfam" id="PF00970">
    <property type="entry name" value="FAD_binding_6"/>
    <property type="match status" value="1"/>
</dbReference>
<dbReference type="SUPFAM" id="SSF46458">
    <property type="entry name" value="Globin-like"/>
    <property type="match status" value="1"/>
</dbReference>
<protein>
    <recommendedName>
        <fullName evidence="4">nitric oxide dioxygenase</fullName>
        <ecNumber evidence="4">1.14.12.17</ecNumber>
    </recommendedName>
</protein>
<evidence type="ECO:0000256" key="5">
    <source>
        <dbReference type="ARBA" id="ARBA00022714"/>
    </source>
</evidence>
<comment type="caution">
    <text evidence="14">The sequence shown here is derived from an EMBL/GenBank/DDBJ whole genome shotgun (WGS) entry which is preliminary data.</text>
</comment>